<dbReference type="PANTHER" id="PTHR10334">
    <property type="entry name" value="CYSTEINE-RICH SECRETORY PROTEIN-RELATED"/>
    <property type="match status" value="1"/>
</dbReference>
<accession>A0A8J2T4G8</accession>
<evidence type="ECO:0000256" key="6">
    <source>
        <dbReference type="SAM" id="MobiDB-lite"/>
    </source>
</evidence>
<dbReference type="PRINTS" id="PR00837">
    <property type="entry name" value="V5TPXLIKE"/>
</dbReference>
<comment type="subcellular location">
    <subcellularLocation>
        <location evidence="1">Secreted</location>
    </subcellularLocation>
</comment>
<dbReference type="InterPro" id="IPR035940">
    <property type="entry name" value="CAP_sf"/>
</dbReference>
<dbReference type="GO" id="GO:0015908">
    <property type="term" value="P:fatty acid transport"/>
    <property type="evidence" value="ECO:0007669"/>
    <property type="project" value="UniProtKB-ARBA"/>
</dbReference>
<dbReference type="InterPro" id="IPR018244">
    <property type="entry name" value="Allrgn_V5/Tpx1_CS"/>
</dbReference>
<dbReference type="Gene3D" id="3.40.33.10">
    <property type="entry name" value="CAP"/>
    <property type="match status" value="1"/>
</dbReference>
<dbReference type="EMBL" id="HG316456">
    <property type="protein sequence ID" value="CDF88932.1"/>
    <property type="molecule type" value="Genomic_DNA"/>
</dbReference>
<evidence type="ECO:0000256" key="7">
    <source>
        <dbReference type="SAM" id="SignalP"/>
    </source>
</evidence>
<feature type="chain" id="PRO_5035176713" evidence="7">
    <location>
        <begin position="17"/>
        <end position="322"/>
    </location>
</feature>
<evidence type="ECO:0000256" key="4">
    <source>
        <dbReference type="ARBA" id="ARBA00022729"/>
    </source>
</evidence>
<evidence type="ECO:0000313" key="9">
    <source>
        <dbReference type="EMBL" id="CDF88932.1"/>
    </source>
</evidence>
<dbReference type="InterPro" id="IPR001283">
    <property type="entry name" value="CRISP-related"/>
</dbReference>
<dbReference type="Proteomes" id="UP000019375">
    <property type="component" value="Unassembled WGS sequence"/>
</dbReference>
<dbReference type="FunFam" id="3.40.33.10:FF:000012">
    <property type="entry name" value="Secreted protein PRY1"/>
    <property type="match status" value="1"/>
</dbReference>
<evidence type="ECO:0000256" key="3">
    <source>
        <dbReference type="ARBA" id="ARBA00022525"/>
    </source>
</evidence>
<dbReference type="InterPro" id="IPR014044">
    <property type="entry name" value="CAP_dom"/>
</dbReference>
<dbReference type="SMART" id="SM00198">
    <property type="entry name" value="SCP"/>
    <property type="match status" value="1"/>
</dbReference>
<keyword evidence="3" id="KW-0964">Secreted</keyword>
<dbReference type="PROSITE" id="PS01009">
    <property type="entry name" value="CRISP_1"/>
    <property type="match status" value="1"/>
</dbReference>
<gene>
    <name evidence="9" type="ORF">BN860_05248g</name>
</gene>
<protein>
    <submittedName>
        <fullName evidence="9">ZYBA0S03-05248g1_1</fullName>
    </submittedName>
</protein>
<feature type="compositionally biased region" description="Basic and acidic residues" evidence="6">
    <location>
        <begin position="191"/>
        <end position="201"/>
    </location>
</feature>
<dbReference type="GO" id="GO:0015918">
    <property type="term" value="P:sterol transport"/>
    <property type="evidence" value="ECO:0007669"/>
    <property type="project" value="UniProtKB-ARBA"/>
</dbReference>
<feature type="region of interest" description="Disordered" evidence="6">
    <location>
        <begin position="92"/>
        <end position="122"/>
    </location>
</feature>
<evidence type="ECO:0000259" key="8">
    <source>
        <dbReference type="SMART" id="SM00198"/>
    </source>
</evidence>
<reference evidence="10" key="1">
    <citation type="journal article" date="2013" name="Genome Announc.">
        <title>Genome sequence of the food spoilage yeast Zygosaccharomyces bailii CLIB 213(T).</title>
        <authorList>
            <person name="Galeote V."/>
            <person name="Bigey F."/>
            <person name="Devillers H."/>
            <person name="Neuveglise C."/>
            <person name="Dequin S."/>
        </authorList>
    </citation>
    <scope>NUCLEOTIDE SEQUENCE [LARGE SCALE GENOMIC DNA]</scope>
    <source>
        <strain evidence="10">CLIB 213 / ATCC 58445 / CBS 680 / CCRC 21525 / NBRC 1098 / NCYC 1416 / NRRL Y-2227</strain>
    </source>
</reference>
<feature type="compositionally biased region" description="Low complexity" evidence="6">
    <location>
        <begin position="135"/>
        <end position="182"/>
    </location>
</feature>
<evidence type="ECO:0000313" key="10">
    <source>
        <dbReference type="Proteomes" id="UP000019375"/>
    </source>
</evidence>
<feature type="region of interest" description="Disordered" evidence="6">
    <location>
        <begin position="135"/>
        <end position="204"/>
    </location>
</feature>
<dbReference type="PROSITE" id="PS01010">
    <property type="entry name" value="CRISP_2"/>
    <property type="match status" value="1"/>
</dbReference>
<keyword evidence="5" id="KW-0813">Transport</keyword>
<keyword evidence="4 7" id="KW-0732">Signal</keyword>
<keyword evidence="5" id="KW-0445">Lipid transport</keyword>
<organism evidence="9 10">
    <name type="scientific">Zygosaccharomyces bailii (strain CLIB 213 / ATCC 58445 / CBS 680 / BCRC 21525 / NBRC 1098 / NCYC 1416 / NRRL Y-2227)</name>
    <dbReference type="NCBI Taxonomy" id="1333698"/>
    <lineage>
        <taxon>Eukaryota</taxon>
        <taxon>Fungi</taxon>
        <taxon>Dikarya</taxon>
        <taxon>Ascomycota</taxon>
        <taxon>Saccharomycotina</taxon>
        <taxon>Saccharomycetes</taxon>
        <taxon>Saccharomycetales</taxon>
        <taxon>Saccharomycetaceae</taxon>
        <taxon>Zygosaccharomyces</taxon>
    </lineage>
</organism>
<proteinExistence type="inferred from homology"/>
<sequence>MFFLPALVASLGMAQAAVVTVTQHVHEDAIVSVEGVLYVENGQTQTTFITQGAATPTSISNKISSTVIALAGASGSSVNTANLQSAMNYAAASSSAPSPSSTSVAAETASTSGSQTTLAPSSSSVVVTTISSSSPAAAQSSSTAAPSSSTAAQSSSTAAPSSSSAPSSTSSSASASASSTSSDFQSTMVDGHNDKRAKHESTGSLEWDDSLAQYAQNYADKYDCSGSLTHSGGPYGENLAVGYTSQGTIDAWYNEIEKYNWSDPGFSESTGHFTQVVWKSTTKVGCGSKQCGGSVGTYIICSYNPAGNFIGDFSENVLPLSS</sequence>
<dbReference type="SUPFAM" id="SSF55797">
    <property type="entry name" value="PR-1-like"/>
    <property type="match status" value="1"/>
</dbReference>
<evidence type="ECO:0000256" key="1">
    <source>
        <dbReference type="ARBA" id="ARBA00004613"/>
    </source>
</evidence>
<keyword evidence="10" id="KW-1185">Reference proteome</keyword>
<dbReference type="GO" id="GO:0005576">
    <property type="term" value="C:extracellular region"/>
    <property type="evidence" value="ECO:0007669"/>
    <property type="project" value="UniProtKB-SubCell"/>
</dbReference>
<comment type="similarity">
    <text evidence="2">Belongs to the CRISP family.</text>
</comment>
<feature type="signal peptide" evidence="7">
    <location>
        <begin position="1"/>
        <end position="16"/>
    </location>
</feature>
<evidence type="ECO:0000256" key="5">
    <source>
        <dbReference type="ARBA" id="ARBA00023055"/>
    </source>
</evidence>
<dbReference type="Pfam" id="PF00188">
    <property type="entry name" value="CAP"/>
    <property type="match status" value="1"/>
</dbReference>
<dbReference type="OrthoDB" id="337038at2759"/>
<evidence type="ECO:0000256" key="2">
    <source>
        <dbReference type="ARBA" id="ARBA00009923"/>
    </source>
</evidence>
<dbReference type="AlphaFoldDB" id="A0A8J2T4G8"/>
<feature type="domain" description="SCP" evidence="8">
    <location>
        <begin position="183"/>
        <end position="311"/>
    </location>
</feature>
<dbReference type="CDD" id="cd05384">
    <property type="entry name" value="CAP_PRY1-like"/>
    <property type="match status" value="1"/>
</dbReference>
<name>A0A8J2T4G8_ZYGB2</name>